<evidence type="ECO:0000313" key="6">
    <source>
        <dbReference type="Proteomes" id="UP000640274"/>
    </source>
</evidence>
<dbReference type="SMART" id="SM00418">
    <property type="entry name" value="HTH_ARSR"/>
    <property type="match status" value="1"/>
</dbReference>
<evidence type="ECO:0000259" key="4">
    <source>
        <dbReference type="PROSITE" id="PS50987"/>
    </source>
</evidence>
<keyword evidence="2" id="KW-0238">DNA-binding</keyword>
<reference evidence="5" key="1">
    <citation type="submission" date="2020-12" db="EMBL/GenBank/DDBJ databases">
        <authorList>
            <person name="Huq M.A."/>
        </authorList>
    </citation>
    <scope>NUCLEOTIDE SEQUENCE</scope>
    <source>
        <strain evidence="5">MAHUQ-46</strain>
    </source>
</reference>
<evidence type="ECO:0000256" key="3">
    <source>
        <dbReference type="ARBA" id="ARBA00023163"/>
    </source>
</evidence>
<keyword evidence="3" id="KW-0804">Transcription</keyword>
<dbReference type="InterPro" id="IPR001845">
    <property type="entry name" value="HTH_ArsR_DNA-bd_dom"/>
</dbReference>
<dbReference type="Pfam" id="PF01022">
    <property type="entry name" value="HTH_5"/>
    <property type="match status" value="1"/>
</dbReference>
<evidence type="ECO:0000256" key="2">
    <source>
        <dbReference type="ARBA" id="ARBA00023125"/>
    </source>
</evidence>
<dbReference type="PANTHER" id="PTHR33154">
    <property type="entry name" value="TRANSCRIPTIONAL REGULATOR, ARSR FAMILY"/>
    <property type="match status" value="1"/>
</dbReference>
<dbReference type="EMBL" id="JAELUP010000089">
    <property type="protein sequence ID" value="MBJ6362699.1"/>
    <property type="molecule type" value="Genomic_DNA"/>
</dbReference>
<accession>A0A934J3P2</accession>
<dbReference type="PANTHER" id="PTHR33154:SF33">
    <property type="entry name" value="TRANSCRIPTIONAL REPRESSOR SDPR"/>
    <property type="match status" value="1"/>
</dbReference>
<dbReference type="RefSeq" id="WP_199020243.1">
    <property type="nucleotide sequence ID" value="NZ_JAELUP010000089.1"/>
</dbReference>
<evidence type="ECO:0000313" key="5">
    <source>
        <dbReference type="EMBL" id="MBJ6362699.1"/>
    </source>
</evidence>
<dbReference type="GO" id="GO:0003677">
    <property type="term" value="F:DNA binding"/>
    <property type="evidence" value="ECO:0007669"/>
    <property type="project" value="UniProtKB-KW"/>
</dbReference>
<protein>
    <submittedName>
        <fullName evidence="5">Helix-turn-helix transcriptional regulator</fullName>
    </submittedName>
</protein>
<proteinExistence type="predicted"/>
<keyword evidence="6" id="KW-1185">Reference proteome</keyword>
<dbReference type="Proteomes" id="UP000640274">
    <property type="component" value="Unassembled WGS sequence"/>
</dbReference>
<dbReference type="InterPro" id="IPR051081">
    <property type="entry name" value="HTH_MetalResp_TranReg"/>
</dbReference>
<feature type="domain" description="HTH arsR-type" evidence="4">
    <location>
        <begin position="1"/>
        <end position="100"/>
    </location>
</feature>
<dbReference type="InterPro" id="IPR036390">
    <property type="entry name" value="WH_DNA-bd_sf"/>
</dbReference>
<dbReference type="SUPFAM" id="SSF46785">
    <property type="entry name" value="Winged helix' DNA-binding domain"/>
    <property type="match status" value="1"/>
</dbReference>
<dbReference type="AlphaFoldDB" id="A0A934J3P2"/>
<organism evidence="5 6">
    <name type="scientific">Paenibacillus roseus</name>
    <dbReference type="NCBI Taxonomy" id="2798579"/>
    <lineage>
        <taxon>Bacteria</taxon>
        <taxon>Bacillati</taxon>
        <taxon>Bacillota</taxon>
        <taxon>Bacilli</taxon>
        <taxon>Bacillales</taxon>
        <taxon>Paenibacillaceae</taxon>
        <taxon>Paenibacillus</taxon>
    </lineage>
</organism>
<name>A0A934J3P2_9BACL</name>
<dbReference type="PROSITE" id="PS50987">
    <property type="entry name" value="HTH_ARSR_2"/>
    <property type="match status" value="1"/>
</dbReference>
<dbReference type="GO" id="GO:0003700">
    <property type="term" value="F:DNA-binding transcription factor activity"/>
    <property type="evidence" value="ECO:0007669"/>
    <property type="project" value="InterPro"/>
</dbReference>
<evidence type="ECO:0000256" key="1">
    <source>
        <dbReference type="ARBA" id="ARBA00023015"/>
    </source>
</evidence>
<dbReference type="Gene3D" id="1.10.10.10">
    <property type="entry name" value="Winged helix-like DNA-binding domain superfamily/Winged helix DNA-binding domain"/>
    <property type="match status" value="1"/>
</dbReference>
<dbReference type="InterPro" id="IPR011991">
    <property type="entry name" value="ArsR-like_HTH"/>
</dbReference>
<dbReference type="InterPro" id="IPR036388">
    <property type="entry name" value="WH-like_DNA-bd_sf"/>
</dbReference>
<gene>
    <name evidence="5" type="ORF">JFN88_15880</name>
</gene>
<sequence>MNPIDIFKALSNETRLQILIWLKEPEVYFGTQKSADCKDVGVCVSLFHQRLQLTQSTVSEYLAILQRAGLVTATRIGKWTYYKRNEEMLQKVARYLGHDL</sequence>
<dbReference type="CDD" id="cd00090">
    <property type="entry name" value="HTH_ARSR"/>
    <property type="match status" value="1"/>
</dbReference>
<comment type="caution">
    <text evidence="5">The sequence shown here is derived from an EMBL/GenBank/DDBJ whole genome shotgun (WGS) entry which is preliminary data.</text>
</comment>
<keyword evidence="1" id="KW-0805">Transcription regulation</keyword>